<feature type="region of interest" description="Disordered" evidence="3">
    <location>
        <begin position="449"/>
        <end position="494"/>
    </location>
</feature>
<organism evidence="4 5">
    <name type="scientific">Paramuricea clavata</name>
    <name type="common">Red gorgonian</name>
    <name type="synonym">Violescent sea-whip</name>
    <dbReference type="NCBI Taxonomy" id="317549"/>
    <lineage>
        <taxon>Eukaryota</taxon>
        <taxon>Metazoa</taxon>
        <taxon>Cnidaria</taxon>
        <taxon>Anthozoa</taxon>
        <taxon>Octocorallia</taxon>
        <taxon>Malacalcyonacea</taxon>
        <taxon>Plexauridae</taxon>
        <taxon>Paramuricea</taxon>
    </lineage>
</organism>
<feature type="region of interest" description="Disordered" evidence="3">
    <location>
        <begin position="1"/>
        <end position="356"/>
    </location>
</feature>
<dbReference type="SUPFAM" id="SSF54768">
    <property type="entry name" value="dsRNA-binding domain-like"/>
    <property type="match status" value="3"/>
</dbReference>
<dbReference type="Pfam" id="PF00035">
    <property type="entry name" value="dsrm"/>
    <property type="match status" value="2"/>
</dbReference>
<dbReference type="PANTHER" id="PTHR46031:SF37">
    <property type="entry name" value="DRBM DOMAIN-CONTAINING PROTEIN"/>
    <property type="match status" value="1"/>
</dbReference>
<reference evidence="4" key="1">
    <citation type="submission" date="2020-04" db="EMBL/GenBank/DDBJ databases">
        <authorList>
            <person name="Alioto T."/>
            <person name="Alioto T."/>
            <person name="Gomez Garrido J."/>
        </authorList>
    </citation>
    <scope>NUCLEOTIDE SEQUENCE</scope>
    <source>
        <strain evidence="4">A484AB</strain>
    </source>
</reference>
<evidence type="ECO:0000256" key="1">
    <source>
        <dbReference type="ARBA" id="ARBA00022737"/>
    </source>
</evidence>
<comment type="caution">
    <text evidence="4">The sequence shown here is derived from an EMBL/GenBank/DDBJ whole genome shotgun (WGS) entry which is preliminary data.</text>
</comment>
<dbReference type="GO" id="GO:0003723">
    <property type="term" value="F:RNA binding"/>
    <property type="evidence" value="ECO:0007669"/>
    <property type="project" value="UniProtKB-UniRule"/>
</dbReference>
<protein>
    <submittedName>
        <fullName evidence="4">Uncharacterized protein</fullName>
    </submittedName>
</protein>
<dbReference type="Gene3D" id="3.30.160.20">
    <property type="match status" value="3"/>
</dbReference>
<dbReference type="AlphaFoldDB" id="A0A6S7HNW8"/>
<dbReference type="Proteomes" id="UP001152795">
    <property type="component" value="Unassembled WGS sequence"/>
</dbReference>
<feature type="compositionally biased region" description="Polar residues" evidence="3">
    <location>
        <begin position="51"/>
        <end position="110"/>
    </location>
</feature>
<keyword evidence="2" id="KW-0694">RNA-binding</keyword>
<feature type="compositionally biased region" description="Gly residues" evidence="3">
    <location>
        <begin position="295"/>
        <end position="330"/>
    </location>
</feature>
<accession>A0A6S7HNW8</accession>
<feature type="compositionally biased region" description="Gly residues" evidence="3">
    <location>
        <begin position="230"/>
        <end position="239"/>
    </location>
</feature>
<dbReference type="SMART" id="SM00358">
    <property type="entry name" value="DSRM"/>
    <property type="match status" value="3"/>
</dbReference>
<dbReference type="InterPro" id="IPR014720">
    <property type="entry name" value="dsRBD_dom"/>
</dbReference>
<feature type="compositionally biased region" description="Basic and acidic residues" evidence="3">
    <location>
        <begin position="455"/>
        <end position="470"/>
    </location>
</feature>
<sequence length="670" mass="70856">MPSSYGNDNTYGGHYATFNSGYDQPAPTYHSTGSYGAIGEPVKPAGIVPGQFSSPPQESNWQGYDNYGGNTQQYGMDNGYNTQMGYNEYSTQSNYQQDSVPPSYGFANNSGGTGGYRGRGGIQQGRGGFDGTDGYSRGGRGAGRGRGRGQYGGEGQIEGDNMGSGGGASGRGNRGRGRGQFESGNRGRGQFDGGNRGQFGGENRGRGGSRGRGYVSGENVSGGQFDKGRGQGYGGNRGRGKFEGGNRGRGDGVNRGRGRSDGGNRGRGQFGSTRGRGWVPEGSQGLGQDAPRGRGQVGARGRGGARGNGQTGIRGRGQDGGRGQRGGARGRGQYDATRGNGQASRGRGRGNGGISVLPGIKTIKPFKMSTADAQGFISYKNNLQEYAQKNHKPIPQYTCQKADIGYTATVSVDGKMFSCLQSQREKKDAEQCAAFQALKDLGYINPNDMFSPKLGTEKEKNKKRPSKDGDSAEPSAKVAKQEEAAPGPQLQSYKSKLNETVMKMRLDLPTYSTVRAAGGFLSTLVLNGQAYQGVNFFGTKKLAEQHVAEIVFNQLDSIKAETAIADDHVVLESPNAVLSTSDSEKEPSAIPSSPPKPPSAPKPKATKNIVQEYCQKNGMQIPIYNTIKDSGMFIATVTVNGVEYVGTPHIMKKTAEQNAAKKVCEQLGLK</sequence>
<feature type="compositionally biased region" description="Gly residues" evidence="3">
    <location>
        <begin position="111"/>
        <end position="172"/>
    </location>
</feature>
<evidence type="ECO:0000256" key="3">
    <source>
        <dbReference type="SAM" id="MobiDB-lite"/>
    </source>
</evidence>
<dbReference type="EMBL" id="CACRXK020003067">
    <property type="protein sequence ID" value="CAB3997300.1"/>
    <property type="molecule type" value="Genomic_DNA"/>
</dbReference>
<feature type="region of interest" description="Disordered" evidence="3">
    <location>
        <begin position="577"/>
        <end position="605"/>
    </location>
</feature>
<feature type="compositionally biased region" description="Pro residues" evidence="3">
    <location>
        <begin position="592"/>
        <end position="601"/>
    </location>
</feature>
<dbReference type="OrthoDB" id="5988181at2759"/>
<dbReference type="PROSITE" id="PS50137">
    <property type="entry name" value="DS_RBD"/>
    <property type="match status" value="2"/>
</dbReference>
<feature type="compositionally biased region" description="Polar residues" evidence="3">
    <location>
        <begin position="1"/>
        <end position="10"/>
    </location>
</feature>
<evidence type="ECO:0000313" key="4">
    <source>
        <dbReference type="EMBL" id="CAB3997300.1"/>
    </source>
</evidence>
<keyword evidence="5" id="KW-1185">Reference proteome</keyword>
<gene>
    <name evidence="4" type="ORF">PACLA_8A059733</name>
</gene>
<feature type="compositionally biased region" description="Gly residues" evidence="3">
    <location>
        <begin position="186"/>
        <end position="211"/>
    </location>
</feature>
<proteinExistence type="predicted"/>
<keyword evidence="1" id="KW-0677">Repeat</keyword>
<dbReference type="PANTHER" id="PTHR46031">
    <property type="match status" value="1"/>
</dbReference>
<name>A0A6S7HNW8_PARCT</name>
<evidence type="ECO:0000313" key="5">
    <source>
        <dbReference type="Proteomes" id="UP001152795"/>
    </source>
</evidence>
<evidence type="ECO:0000256" key="2">
    <source>
        <dbReference type="ARBA" id="ARBA00022884"/>
    </source>
</evidence>
<feature type="compositionally biased region" description="Basic and acidic residues" evidence="3">
    <location>
        <begin position="240"/>
        <end position="264"/>
    </location>
</feature>